<reference evidence="9 10" key="1">
    <citation type="submission" date="2019-11" db="EMBL/GenBank/DDBJ databases">
        <title>Draft genome sequences of five Paenibacillus species of dairy origin.</title>
        <authorList>
            <person name="Olajide A.M."/>
            <person name="Chen S."/>
            <person name="Lapointe G."/>
        </authorList>
    </citation>
    <scope>NUCLEOTIDE SEQUENCE [LARGE SCALE GENOMIC DNA]</scope>
    <source>
        <strain evidence="9 10">2CS3</strain>
    </source>
</reference>
<organism evidence="9 10">
    <name type="scientific">Paenibacillus validus</name>
    <dbReference type="NCBI Taxonomy" id="44253"/>
    <lineage>
        <taxon>Bacteria</taxon>
        <taxon>Bacillati</taxon>
        <taxon>Bacillota</taxon>
        <taxon>Bacilli</taxon>
        <taxon>Bacillales</taxon>
        <taxon>Paenibacillaceae</taxon>
        <taxon>Paenibacillus</taxon>
    </lineage>
</organism>
<dbReference type="CDD" id="cd06853">
    <property type="entry name" value="GT_WecA_like"/>
    <property type="match status" value="1"/>
</dbReference>
<keyword evidence="7" id="KW-0460">Magnesium</keyword>
<evidence type="ECO:0000256" key="8">
    <source>
        <dbReference type="SAM" id="Phobius"/>
    </source>
</evidence>
<comment type="caution">
    <text evidence="9">The sequence shown here is derived from an EMBL/GenBank/DDBJ whole genome shotgun (WGS) entry which is preliminary data.</text>
</comment>
<feature type="transmembrane region" description="Helical" evidence="8">
    <location>
        <begin position="167"/>
        <end position="187"/>
    </location>
</feature>
<feature type="binding site" evidence="7">
    <location>
        <position position="246"/>
    </location>
    <ligand>
        <name>Mg(2+)</name>
        <dbReference type="ChEBI" id="CHEBI:18420"/>
    </ligand>
</feature>
<keyword evidence="3 9" id="KW-0808">Transferase</keyword>
<keyword evidence="7" id="KW-0479">Metal-binding</keyword>
<evidence type="ECO:0000256" key="7">
    <source>
        <dbReference type="PIRSR" id="PIRSR600715-1"/>
    </source>
</evidence>
<evidence type="ECO:0000256" key="6">
    <source>
        <dbReference type="ARBA" id="ARBA00023136"/>
    </source>
</evidence>
<protein>
    <submittedName>
        <fullName evidence="9">Undecaprenyl/decaprenyl-phosphate alpha-N-acetylglucosaminyl 1-phosphate transferase</fullName>
    </submittedName>
</protein>
<evidence type="ECO:0000256" key="1">
    <source>
        <dbReference type="ARBA" id="ARBA00004651"/>
    </source>
</evidence>
<feature type="transmembrane region" description="Helical" evidence="8">
    <location>
        <begin position="194"/>
        <end position="212"/>
    </location>
</feature>
<feature type="transmembrane region" description="Helical" evidence="8">
    <location>
        <begin position="102"/>
        <end position="122"/>
    </location>
</feature>
<evidence type="ECO:0000256" key="2">
    <source>
        <dbReference type="ARBA" id="ARBA00022475"/>
    </source>
</evidence>
<keyword evidence="5 8" id="KW-1133">Transmembrane helix</keyword>
<dbReference type="GO" id="GO:0016780">
    <property type="term" value="F:phosphotransferase activity, for other substituted phosphate groups"/>
    <property type="evidence" value="ECO:0007669"/>
    <property type="project" value="InterPro"/>
</dbReference>
<proteinExistence type="predicted"/>
<dbReference type="InterPro" id="IPR000715">
    <property type="entry name" value="Glycosyl_transferase_4"/>
</dbReference>
<feature type="transmembrane region" description="Helical" evidence="8">
    <location>
        <begin position="218"/>
        <end position="235"/>
    </location>
</feature>
<evidence type="ECO:0000256" key="4">
    <source>
        <dbReference type="ARBA" id="ARBA00022692"/>
    </source>
</evidence>
<dbReference type="Proteomes" id="UP000450917">
    <property type="component" value="Unassembled WGS sequence"/>
</dbReference>
<feature type="transmembrane region" description="Helical" evidence="8">
    <location>
        <begin position="242"/>
        <end position="261"/>
    </location>
</feature>
<comment type="subcellular location">
    <subcellularLocation>
        <location evidence="1">Cell membrane</location>
        <topology evidence="1">Multi-pass membrane protein</topology>
    </subcellularLocation>
</comment>
<gene>
    <name evidence="9" type="ORF">GNP93_06150</name>
</gene>
<keyword evidence="2" id="KW-1003">Cell membrane</keyword>
<feature type="transmembrane region" description="Helical" evidence="8">
    <location>
        <begin position="76"/>
        <end position="96"/>
    </location>
</feature>
<dbReference type="PANTHER" id="PTHR22926:SF3">
    <property type="entry name" value="UNDECAPRENYL-PHOSPHATE ALPHA-N-ACETYLGLUCOSAMINYL 1-PHOSPHATE TRANSFERASE"/>
    <property type="match status" value="1"/>
</dbReference>
<sequence length="346" mass="37915">MDGFIPLLYVIISKDFHESCRILEGPIIAYFAAFLVSFLVVLLLIPPLRRWAFRIDFVDKPKPDVERKIHRDPIPLTAGIAIFAGFVCAYMTFITFQGSRTVSLLIGSLLIVCIGLVDDWYKTHGKELAAWPKLIVQLAAAIIVYKSGVVFYGFNNPFGGEDILLPVYLQFFLTVTWIFGVTTVINFSDGMDGLAGGLSAISAVTLFVVALAKGQSDSAMMAIILVGAAVAYLRYNKPPAKVFMGDAGATLFGFLLAVVALDGAFKQATVLSLLIPILALGVPIFDNIFVVLKRLRERKPIYQADASQAHYRLLRSGLNPKQVVLFLCLVNMCFGLSSIILLLLNV</sequence>
<accession>A0A7X2Z8H3</accession>
<feature type="transmembrane region" description="Helical" evidence="8">
    <location>
        <begin position="273"/>
        <end position="292"/>
    </location>
</feature>
<dbReference type="AlphaFoldDB" id="A0A7X2Z8H3"/>
<keyword evidence="6 8" id="KW-0472">Membrane</keyword>
<feature type="transmembrane region" description="Helical" evidence="8">
    <location>
        <begin position="27"/>
        <end position="45"/>
    </location>
</feature>
<evidence type="ECO:0000256" key="3">
    <source>
        <dbReference type="ARBA" id="ARBA00022679"/>
    </source>
</evidence>
<dbReference type="GO" id="GO:0044038">
    <property type="term" value="P:cell wall macromolecule biosynthetic process"/>
    <property type="evidence" value="ECO:0007669"/>
    <property type="project" value="TreeGrafter"/>
</dbReference>
<dbReference type="GO" id="GO:0009103">
    <property type="term" value="P:lipopolysaccharide biosynthetic process"/>
    <property type="evidence" value="ECO:0007669"/>
    <property type="project" value="TreeGrafter"/>
</dbReference>
<comment type="cofactor">
    <cofactor evidence="7">
        <name>Mg(2+)</name>
        <dbReference type="ChEBI" id="CHEBI:18420"/>
    </cofactor>
</comment>
<evidence type="ECO:0000313" key="9">
    <source>
        <dbReference type="EMBL" id="MUG70258.1"/>
    </source>
</evidence>
<feature type="transmembrane region" description="Helical" evidence="8">
    <location>
        <begin position="134"/>
        <end position="155"/>
    </location>
</feature>
<dbReference type="PANTHER" id="PTHR22926">
    <property type="entry name" value="PHOSPHO-N-ACETYLMURAMOYL-PENTAPEPTIDE-TRANSFERASE"/>
    <property type="match status" value="1"/>
</dbReference>
<keyword evidence="4 8" id="KW-0812">Transmembrane</keyword>
<dbReference type="GO" id="GO:0005886">
    <property type="term" value="C:plasma membrane"/>
    <property type="evidence" value="ECO:0007669"/>
    <property type="project" value="UniProtKB-SubCell"/>
</dbReference>
<feature type="binding site" evidence="7">
    <location>
        <position position="186"/>
    </location>
    <ligand>
        <name>Mg(2+)</name>
        <dbReference type="ChEBI" id="CHEBI:18420"/>
    </ligand>
</feature>
<dbReference type="GO" id="GO:0046872">
    <property type="term" value="F:metal ion binding"/>
    <property type="evidence" value="ECO:0007669"/>
    <property type="project" value="UniProtKB-KW"/>
</dbReference>
<evidence type="ECO:0000256" key="5">
    <source>
        <dbReference type="ARBA" id="ARBA00022989"/>
    </source>
</evidence>
<dbReference type="Pfam" id="PF00953">
    <property type="entry name" value="Glycos_transf_4"/>
    <property type="match status" value="1"/>
</dbReference>
<evidence type="ECO:0000313" key="10">
    <source>
        <dbReference type="Proteomes" id="UP000450917"/>
    </source>
</evidence>
<name>A0A7X2Z8H3_9BACL</name>
<keyword evidence="10" id="KW-1185">Reference proteome</keyword>
<dbReference type="GO" id="GO:0071555">
    <property type="term" value="P:cell wall organization"/>
    <property type="evidence" value="ECO:0007669"/>
    <property type="project" value="TreeGrafter"/>
</dbReference>
<feature type="transmembrane region" description="Helical" evidence="8">
    <location>
        <begin position="323"/>
        <end position="344"/>
    </location>
</feature>
<dbReference type="EMBL" id="WNZX01000003">
    <property type="protein sequence ID" value="MUG70258.1"/>
    <property type="molecule type" value="Genomic_DNA"/>
</dbReference>